<dbReference type="Proteomes" id="UP000749559">
    <property type="component" value="Unassembled WGS sequence"/>
</dbReference>
<protein>
    <submittedName>
        <fullName evidence="1">Uncharacterized protein</fullName>
    </submittedName>
</protein>
<dbReference type="AlphaFoldDB" id="A0A8J1Y9H4"/>
<keyword evidence="2" id="KW-1185">Reference proteome</keyword>
<proteinExistence type="predicted"/>
<gene>
    <name evidence="1" type="ORF">OFUS_LOCUS8751</name>
</gene>
<sequence length="133" mass="15700">MCRCFNCKNGKRKIEETIPLKRRKKTSANITHNSSDFMVSNKQPIKEGRFSNIEYLILASVCLFVLDIKKEIDFDVVYDMYKDCIVKLNSTLRGDYFPIRVQSYIKRFISSFKKRQSVYITKSCRVEATIIKY</sequence>
<organism evidence="1 2">
    <name type="scientific">Owenia fusiformis</name>
    <name type="common">Polychaete worm</name>
    <dbReference type="NCBI Taxonomy" id="6347"/>
    <lineage>
        <taxon>Eukaryota</taxon>
        <taxon>Metazoa</taxon>
        <taxon>Spiralia</taxon>
        <taxon>Lophotrochozoa</taxon>
        <taxon>Annelida</taxon>
        <taxon>Polychaeta</taxon>
        <taxon>Sedentaria</taxon>
        <taxon>Canalipalpata</taxon>
        <taxon>Sabellida</taxon>
        <taxon>Oweniida</taxon>
        <taxon>Oweniidae</taxon>
        <taxon>Owenia</taxon>
    </lineage>
</organism>
<dbReference type="EMBL" id="CAIIXF020000004">
    <property type="protein sequence ID" value="CAH1782288.1"/>
    <property type="molecule type" value="Genomic_DNA"/>
</dbReference>
<name>A0A8J1Y9H4_OWEFU</name>
<reference evidence="1" key="1">
    <citation type="submission" date="2022-03" db="EMBL/GenBank/DDBJ databases">
        <authorList>
            <person name="Martin C."/>
        </authorList>
    </citation>
    <scope>NUCLEOTIDE SEQUENCE</scope>
</reference>
<comment type="caution">
    <text evidence="1">The sequence shown here is derived from an EMBL/GenBank/DDBJ whole genome shotgun (WGS) entry which is preliminary data.</text>
</comment>
<evidence type="ECO:0000313" key="1">
    <source>
        <dbReference type="EMBL" id="CAH1782288.1"/>
    </source>
</evidence>
<accession>A0A8J1Y9H4</accession>
<evidence type="ECO:0000313" key="2">
    <source>
        <dbReference type="Proteomes" id="UP000749559"/>
    </source>
</evidence>